<evidence type="ECO:0000313" key="2">
    <source>
        <dbReference type="EMBL" id="KPJ15061.1"/>
    </source>
</evidence>
<dbReference type="EMBL" id="KQ460398">
    <property type="protein sequence ID" value="KPJ15061.1"/>
    <property type="molecule type" value="Genomic_DNA"/>
</dbReference>
<sequence length="155" mass="16964">MFGAIAMTTDEGKCAVRASYGCRRFVDYIQLVLSSLSDLYADDLLDADKTFQGKTTADPNVSISTMSEDVPTLTLATIMGVTVVIIIAIAVVFVLGVLIDCRQQRILDKKIGEVRRRKNLRRVKSHPQADVVCIVNEIEGPGLSVPPMEALRNIP</sequence>
<dbReference type="Proteomes" id="UP000053240">
    <property type="component" value="Unassembled WGS sequence"/>
</dbReference>
<gene>
    <name evidence="2" type="ORF">RR48_09088</name>
</gene>
<keyword evidence="1" id="KW-1133">Transmembrane helix</keyword>
<feature type="transmembrane region" description="Helical" evidence="1">
    <location>
        <begin position="75"/>
        <end position="99"/>
    </location>
</feature>
<protein>
    <submittedName>
        <fullName evidence="2">Uncharacterized protein</fullName>
    </submittedName>
</protein>
<evidence type="ECO:0000313" key="3">
    <source>
        <dbReference type="Proteomes" id="UP000053240"/>
    </source>
</evidence>
<organism evidence="2 3">
    <name type="scientific">Papilio machaon</name>
    <name type="common">Old World swallowtail butterfly</name>
    <dbReference type="NCBI Taxonomy" id="76193"/>
    <lineage>
        <taxon>Eukaryota</taxon>
        <taxon>Metazoa</taxon>
        <taxon>Ecdysozoa</taxon>
        <taxon>Arthropoda</taxon>
        <taxon>Hexapoda</taxon>
        <taxon>Insecta</taxon>
        <taxon>Pterygota</taxon>
        <taxon>Neoptera</taxon>
        <taxon>Endopterygota</taxon>
        <taxon>Lepidoptera</taxon>
        <taxon>Glossata</taxon>
        <taxon>Ditrysia</taxon>
        <taxon>Papilionoidea</taxon>
        <taxon>Papilionidae</taxon>
        <taxon>Papilioninae</taxon>
        <taxon>Papilio</taxon>
    </lineage>
</organism>
<name>A0A194RGK5_PAPMA</name>
<reference evidence="2 3" key="1">
    <citation type="journal article" date="2015" name="Nat. Commun.">
        <title>Outbred genome sequencing and CRISPR/Cas9 gene editing in butterflies.</title>
        <authorList>
            <person name="Li X."/>
            <person name="Fan D."/>
            <person name="Zhang W."/>
            <person name="Liu G."/>
            <person name="Zhang L."/>
            <person name="Zhao L."/>
            <person name="Fang X."/>
            <person name="Chen L."/>
            <person name="Dong Y."/>
            <person name="Chen Y."/>
            <person name="Ding Y."/>
            <person name="Zhao R."/>
            <person name="Feng M."/>
            <person name="Zhu Y."/>
            <person name="Feng Y."/>
            <person name="Jiang X."/>
            <person name="Zhu D."/>
            <person name="Xiang H."/>
            <person name="Feng X."/>
            <person name="Li S."/>
            <person name="Wang J."/>
            <person name="Zhang G."/>
            <person name="Kronforst M.R."/>
            <person name="Wang W."/>
        </authorList>
    </citation>
    <scope>NUCLEOTIDE SEQUENCE [LARGE SCALE GENOMIC DNA]</scope>
    <source>
        <strain evidence="2">Ya'a_city_454_Pm</strain>
        <tissue evidence="2">Whole body</tissue>
    </source>
</reference>
<dbReference type="InParanoid" id="A0A194RGK5"/>
<proteinExistence type="predicted"/>
<accession>A0A194RGK5</accession>
<keyword evidence="3" id="KW-1185">Reference proteome</keyword>
<evidence type="ECO:0000256" key="1">
    <source>
        <dbReference type="SAM" id="Phobius"/>
    </source>
</evidence>
<keyword evidence="1" id="KW-0472">Membrane</keyword>
<dbReference type="AlphaFoldDB" id="A0A194RGK5"/>
<keyword evidence="1" id="KW-0812">Transmembrane</keyword>